<accession>A0A6C0U3Y5</accession>
<dbReference type="PIRSF" id="PIRSF001439">
    <property type="entry name" value="CryM"/>
    <property type="match status" value="1"/>
</dbReference>
<dbReference type="PANTHER" id="PTHR13812:SF19">
    <property type="entry name" value="KETIMINE REDUCTASE MU-CRYSTALLIN"/>
    <property type="match status" value="1"/>
</dbReference>
<dbReference type="GO" id="GO:0005737">
    <property type="term" value="C:cytoplasm"/>
    <property type="evidence" value="ECO:0007669"/>
    <property type="project" value="TreeGrafter"/>
</dbReference>
<dbReference type="AlphaFoldDB" id="A0A6C0U3Y5"/>
<dbReference type="PANTHER" id="PTHR13812">
    <property type="entry name" value="KETIMINE REDUCTASE MU-CRYSTALLIN"/>
    <property type="match status" value="1"/>
</dbReference>
<proteinExistence type="inferred from homology"/>
<keyword evidence="3" id="KW-1185">Reference proteome</keyword>
<protein>
    <submittedName>
        <fullName evidence="2">Ornithine cyclodeaminase family protein</fullName>
    </submittedName>
</protein>
<gene>
    <name evidence="2" type="ORF">G3T16_12550</name>
</gene>
<evidence type="ECO:0000313" key="2">
    <source>
        <dbReference type="EMBL" id="QIB66119.1"/>
    </source>
</evidence>
<sequence length="345" mass="37220">MTETKCTLNEDFLEQMSKSSVIWLSATQVAEMLTYEACVRVLEYAMPQVSQGEAVMPFRTSMAIPGKGLFGMMPGALTADPGVFGIKLLSLYPDNAANNLPSHLGLFVLFSIDTGLPLAIMSGSVLTAIRTGGASALASKYLARTDAKILTIIGTGEQAQSHIAALTLVRDIKEIRIWGRNRHHAERLASLYADDIHRKVIVADKIKTAIKDSHIICTVTAATDPLLYGEWLEPGMHLNVVGSGYPHKAEVDSDCIRRARVYIDYEASALAQAGDLIRAFEAGTIAADHIICEIGSLILNSKLGRLSDDDITLYKSVGIAAQDLAVARYVFDQANQRGVGTIVGI</sequence>
<evidence type="ECO:0000313" key="3">
    <source>
        <dbReference type="Proteomes" id="UP000477680"/>
    </source>
</evidence>
<reference evidence="2 3" key="1">
    <citation type="submission" date="2020-02" db="EMBL/GenBank/DDBJ databases">
        <title>Genome sequencing for Kineobactrum sp. M2.</title>
        <authorList>
            <person name="Park S.-J."/>
        </authorList>
    </citation>
    <scope>NUCLEOTIDE SEQUENCE [LARGE SCALE GENOMIC DNA]</scope>
    <source>
        <strain evidence="2 3">M2</strain>
    </source>
</reference>
<dbReference type="Proteomes" id="UP000477680">
    <property type="component" value="Chromosome"/>
</dbReference>
<dbReference type="RefSeq" id="WP_163495554.1">
    <property type="nucleotide sequence ID" value="NZ_CP048711.1"/>
</dbReference>
<dbReference type="EMBL" id="CP048711">
    <property type="protein sequence ID" value="QIB66119.1"/>
    <property type="molecule type" value="Genomic_DNA"/>
</dbReference>
<dbReference type="InterPro" id="IPR003462">
    <property type="entry name" value="ODC_Mu_crystall"/>
</dbReference>
<dbReference type="InterPro" id="IPR036291">
    <property type="entry name" value="NAD(P)-bd_dom_sf"/>
</dbReference>
<name>A0A6C0U3Y5_9GAMM</name>
<dbReference type="FunFam" id="3.40.50.720:FF:000311">
    <property type="entry name" value="Ornithine cyclodeaminase"/>
    <property type="match status" value="1"/>
</dbReference>
<evidence type="ECO:0000256" key="1">
    <source>
        <dbReference type="ARBA" id="ARBA00008903"/>
    </source>
</evidence>
<comment type="similarity">
    <text evidence="1">Belongs to the ornithine cyclodeaminase/mu-crystallin family.</text>
</comment>
<dbReference type="GO" id="GO:0016491">
    <property type="term" value="F:oxidoreductase activity"/>
    <property type="evidence" value="ECO:0007669"/>
    <property type="project" value="UniProtKB-ARBA"/>
</dbReference>
<organism evidence="2 3">
    <name type="scientific">Kineobactrum salinum</name>
    <dbReference type="NCBI Taxonomy" id="2708301"/>
    <lineage>
        <taxon>Bacteria</taxon>
        <taxon>Pseudomonadati</taxon>
        <taxon>Pseudomonadota</taxon>
        <taxon>Gammaproteobacteria</taxon>
        <taxon>Cellvibrionales</taxon>
        <taxon>Halieaceae</taxon>
        <taxon>Kineobactrum</taxon>
    </lineage>
</organism>
<dbReference type="Pfam" id="PF02423">
    <property type="entry name" value="OCD_Mu_crystall"/>
    <property type="match status" value="1"/>
</dbReference>
<dbReference type="Gene3D" id="3.30.1780.10">
    <property type="entry name" value="ornithine cyclodeaminase, domain 1"/>
    <property type="match status" value="1"/>
</dbReference>
<dbReference type="Gene3D" id="3.40.50.720">
    <property type="entry name" value="NAD(P)-binding Rossmann-like Domain"/>
    <property type="match status" value="1"/>
</dbReference>
<dbReference type="SUPFAM" id="SSF51735">
    <property type="entry name" value="NAD(P)-binding Rossmann-fold domains"/>
    <property type="match status" value="1"/>
</dbReference>
<dbReference type="KEGG" id="kim:G3T16_12550"/>
<dbReference type="GO" id="GO:0019752">
    <property type="term" value="P:carboxylic acid metabolic process"/>
    <property type="evidence" value="ECO:0007669"/>
    <property type="project" value="UniProtKB-ARBA"/>
</dbReference>
<dbReference type="InterPro" id="IPR023401">
    <property type="entry name" value="ODC_N"/>
</dbReference>